<organism evidence="2 3">
    <name type="scientific">Kitasatospora arboriphila</name>
    <dbReference type="NCBI Taxonomy" id="258052"/>
    <lineage>
        <taxon>Bacteria</taxon>
        <taxon>Bacillati</taxon>
        <taxon>Actinomycetota</taxon>
        <taxon>Actinomycetes</taxon>
        <taxon>Kitasatosporales</taxon>
        <taxon>Streptomycetaceae</taxon>
        <taxon>Kitasatospora</taxon>
    </lineage>
</organism>
<protein>
    <submittedName>
        <fullName evidence="2">Uncharacterized protein</fullName>
    </submittedName>
</protein>
<dbReference type="Proteomes" id="UP001499987">
    <property type="component" value="Unassembled WGS sequence"/>
</dbReference>
<name>A0ABN1TVQ1_9ACTN</name>
<evidence type="ECO:0000256" key="1">
    <source>
        <dbReference type="SAM" id="MobiDB-lite"/>
    </source>
</evidence>
<proteinExistence type="predicted"/>
<reference evidence="2 3" key="1">
    <citation type="journal article" date="2019" name="Int. J. Syst. Evol. Microbiol.">
        <title>The Global Catalogue of Microorganisms (GCM) 10K type strain sequencing project: providing services to taxonomists for standard genome sequencing and annotation.</title>
        <authorList>
            <consortium name="The Broad Institute Genomics Platform"/>
            <consortium name="The Broad Institute Genome Sequencing Center for Infectious Disease"/>
            <person name="Wu L."/>
            <person name="Ma J."/>
        </authorList>
    </citation>
    <scope>NUCLEOTIDE SEQUENCE [LARGE SCALE GENOMIC DNA]</scope>
    <source>
        <strain evidence="2 3">JCM 13002</strain>
    </source>
</reference>
<accession>A0ABN1TVQ1</accession>
<gene>
    <name evidence="2" type="ORF">GCM10009663_49770</name>
</gene>
<comment type="caution">
    <text evidence="2">The sequence shown here is derived from an EMBL/GenBank/DDBJ whole genome shotgun (WGS) entry which is preliminary data.</text>
</comment>
<evidence type="ECO:0000313" key="2">
    <source>
        <dbReference type="EMBL" id="GAA1101178.1"/>
    </source>
</evidence>
<evidence type="ECO:0000313" key="3">
    <source>
        <dbReference type="Proteomes" id="UP001499987"/>
    </source>
</evidence>
<sequence>MCQGVGSVNLIAAPDILRGSVRRVPIPPLQVGTVRTCRVRKDGTTIFREPTTARTQPACATEAHPEAVTAPDSHPRPPH</sequence>
<keyword evidence="3" id="KW-1185">Reference proteome</keyword>
<dbReference type="EMBL" id="BAAALD010000054">
    <property type="protein sequence ID" value="GAA1101178.1"/>
    <property type="molecule type" value="Genomic_DNA"/>
</dbReference>
<feature type="region of interest" description="Disordered" evidence="1">
    <location>
        <begin position="50"/>
        <end position="79"/>
    </location>
</feature>